<dbReference type="InterPro" id="IPR007336">
    <property type="entry name" value="YihI"/>
</dbReference>
<gene>
    <name evidence="3 5" type="primary">yihI</name>
    <name evidence="5" type="ORF">ESZ36_04410</name>
</gene>
<dbReference type="OrthoDB" id="5677577at2"/>
<dbReference type="Pfam" id="PF04220">
    <property type="entry name" value="YihI"/>
    <property type="match status" value="1"/>
</dbReference>
<comment type="caution">
    <text evidence="5">The sequence shown here is derived from an EMBL/GenBank/DDBJ whole genome shotgun (WGS) entry which is preliminary data.</text>
</comment>
<dbReference type="GO" id="GO:0005096">
    <property type="term" value="F:GTPase activator activity"/>
    <property type="evidence" value="ECO:0007669"/>
    <property type="project" value="UniProtKB-KW"/>
</dbReference>
<comment type="function">
    <text evidence="3">A GTPase-activating protein (GAP) that modifies Der/EngA GTPase function. May play a role in ribosome biogenesis.</text>
</comment>
<keyword evidence="1 3" id="KW-0343">GTPase activation</keyword>
<reference evidence="5 6" key="1">
    <citation type="submission" date="2019-07" db="EMBL/GenBank/DDBJ databases">
        <title>Genomes of sea-ice associated Colwellia species.</title>
        <authorList>
            <person name="Bowman J.P."/>
        </authorList>
    </citation>
    <scope>NUCLEOTIDE SEQUENCE [LARGE SCALE GENOMIC DNA]</scope>
    <source>
        <strain evidence="5 6">ACAM 459</strain>
    </source>
</reference>
<name>A0A5C6QPI0_9GAMM</name>
<proteinExistence type="inferred from homology"/>
<evidence type="ECO:0000256" key="4">
    <source>
        <dbReference type="SAM" id="MobiDB-lite"/>
    </source>
</evidence>
<sequence length="210" mass="23460">MSRSKKSRKPGGAPTAKPKLSKQELEKVEKRTRKTTGKVAGNRQKEAMPEQTDNNQQGGNKDPRLGNKTPIVLGKIITKAEKAKAEKSKQAKAKLASQKSAPIASIRFVEDTVVENIVIELSPEQELDAIEQDETLQTILAKQEDDTALTEQEVDYYNEKMERHQALSAELGLDEDDDASDSDESNNGDSEDDLWDKLDRPDFSDFEEKE</sequence>
<dbReference type="GO" id="GO:0042254">
    <property type="term" value="P:ribosome biogenesis"/>
    <property type="evidence" value="ECO:0007669"/>
    <property type="project" value="UniProtKB-KW"/>
</dbReference>
<comment type="similarity">
    <text evidence="3">Belongs to the YihI family.</text>
</comment>
<feature type="compositionally biased region" description="Basic and acidic residues" evidence="4">
    <location>
        <begin position="195"/>
        <end position="210"/>
    </location>
</feature>
<dbReference type="AlphaFoldDB" id="A0A5C6QPI0"/>
<evidence type="ECO:0000256" key="2">
    <source>
        <dbReference type="ARBA" id="ARBA00022517"/>
    </source>
</evidence>
<feature type="region of interest" description="Disordered" evidence="4">
    <location>
        <begin position="1"/>
        <end position="70"/>
    </location>
</feature>
<keyword evidence="2 3" id="KW-0690">Ribosome biogenesis</keyword>
<evidence type="ECO:0000256" key="3">
    <source>
        <dbReference type="HAMAP-Rule" id="MF_01058"/>
    </source>
</evidence>
<feature type="region of interest" description="Disordered" evidence="4">
    <location>
        <begin position="163"/>
        <end position="210"/>
    </location>
</feature>
<dbReference type="EMBL" id="VOLT01000002">
    <property type="protein sequence ID" value="TWX70894.1"/>
    <property type="molecule type" value="Genomic_DNA"/>
</dbReference>
<protein>
    <recommendedName>
        <fullName evidence="3">Der GTPase-activating protein YihI</fullName>
    </recommendedName>
</protein>
<keyword evidence="6" id="KW-1185">Reference proteome</keyword>
<evidence type="ECO:0000313" key="6">
    <source>
        <dbReference type="Proteomes" id="UP000321822"/>
    </source>
</evidence>
<organism evidence="5 6">
    <name type="scientific">Colwellia demingiae</name>
    <dbReference type="NCBI Taxonomy" id="89401"/>
    <lineage>
        <taxon>Bacteria</taxon>
        <taxon>Pseudomonadati</taxon>
        <taxon>Pseudomonadota</taxon>
        <taxon>Gammaproteobacteria</taxon>
        <taxon>Alteromonadales</taxon>
        <taxon>Colwelliaceae</taxon>
        <taxon>Colwellia</taxon>
    </lineage>
</organism>
<evidence type="ECO:0000313" key="5">
    <source>
        <dbReference type="EMBL" id="TWX70894.1"/>
    </source>
</evidence>
<dbReference type="NCBIfam" id="NF003560">
    <property type="entry name" value="PRK05244.1-1"/>
    <property type="match status" value="1"/>
</dbReference>
<dbReference type="RefSeq" id="WP_146784067.1">
    <property type="nucleotide sequence ID" value="NZ_VOLT01000002.1"/>
</dbReference>
<accession>A0A5C6QPI0</accession>
<dbReference type="Proteomes" id="UP000321822">
    <property type="component" value="Unassembled WGS sequence"/>
</dbReference>
<comment type="subunit">
    <text evidence="3">Interacts with Der.</text>
</comment>
<evidence type="ECO:0000256" key="1">
    <source>
        <dbReference type="ARBA" id="ARBA00022468"/>
    </source>
</evidence>
<feature type="compositionally biased region" description="Acidic residues" evidence="4">
    <location>
        <begin position="172"/>
        <end position="194"/>
    </location>
</feature>
<dbReference type="HAMAP" id="MF_01058">
    <property type="entry name" value="GAP_YihI"/>
    <property type="match status" value="1"/>
</dbReference>